<organism evidence="12 13">
    <name type="scientific">Syphacia muris</name>
    <dbReference type="NCBI Taxonomy" id="451379"/>
    <lineage>
        <taxon>Eukaryota</taxon>
        <taxon>Metazoa</taxon>
        <taxon>Ecdysozoa</taxon>
        <taxon>Nematoda</taxon>
        <taxon>Chromadorea</taxon>
        <taxon>Rhabditida</taxon>
        <taxon>Spirurina</taxon>
        <taxon>Oxyuridomorpha</taxon>
        <taxon>Oxyuroidea</taxon>
        <taxon>Oxyuridae</taxon>
        <taxon>Syphacia</taxon>
    </lineage>
</organism>
<evidence type="ECO:0000256" key="3">
    <source>
        <dbReference type="ARBA" id="ARBA00009578"/>
    </source>
</evidence>
<evidence type="ECO:0000256" key="10">
    <source>
        <dbReference type="SAM" id="Phobius"/>
    </source>
</evidence>
<keyword evidence="10" id="KW-0472">Membrane</keyword>
<keyword evidence="7" id="KW-0249">Electron transport</keyword>
<keyword evidence="6" id="KW-1278">Translocase</keyword>
<dbReference type="InterPro" id="IPR023616">
    <property type="entry name" value="Cyt_c_oxase-like_su1_dom"/>
</dbReference>
<dbReference type="PANTHER" id="PTHR10422:SF18">
    <property type="entry name" value="CYTOCHROME C OXIDASE SUBUNIT 1"/>
    <property type="match status" value="1"/>
</dbReference>
<dbReference type="GO" id="GO:0022904">
    <property type="term" value="P:respiratory electron transport chain"/>
    <property type="evidence" value="ECO:0007669"/>
    <property type="project" value="TreeGrafter"/>
</dbReference>
<keyword evidence="5" id="KW-0679">Respiratory chain</keyword>
<proteinExistence type="inferred from homology"/>
<accession>A0A0N5AYV9</accession>
<comment type="similarity">
    <text evidence="3">Belongs to the heme-copper respiratory oxidase family.</text>
</comment>
<keyword evidence="10" id="KW-0812">Transmembrane</keyword>
<feature type="transmembrane region" description="Helical" evidence="10">
    <location>
        <begin position="6"/>
        <end position="28"/>
    </location>
</feature>
<name>A0A0N5AYV9_9BILA</name>
<dbReference type="PANTHER" id="PTHR10422">
    <property type="entry name" value="CYTOCHROME C OXIDASE SUBUNIT 1"/>
    <property type="match status" value="1"/>
</dbReference>
<feature type="domain" description="Cytochrome oxidase subunit I profile" evidence="11">
    <location>
        <begin position="1"/>
        <end position="47"/>
    </location>
</feature>
<dbReference type="AlphaFoldDB" id="A0A0N5AYV9"/>
<dbReference type="InterPro" id="IPR036927">
    <property type="entry name" value="Cyt_c_oxase-like_su1_sf"/>
</dbReference>
<keyword evidence="12" id="KW-1185">Reference proteome</keyword>
<evidence type="ECO:0000259" key="11">
    <source>
        <dbReference type="PROSITE" id="PS50855"/>
    </source>
</evidence>
<evidence type="ECO:0000256" key="9">
    <source>
        <dbReference type="ARBA" id="ARBA00049512"/>
    </source>
</evidence>
<dbReference type="SUPFAM" id="SSF81442">
    <property type="entry name" value="Cytochrome c oxidase subunit I-like"/>
    <property type="match status" value="1"/>
</dbReference>
<evidence type="ECO:0000256" key="1">
    <source>
        <dbReference type="ARBA" id="ARBA00001971"/>
    </source>
</evidence>
<dbReference type="WBParaSite" id="SMUV_0001016101-mRNA-1">
    <property type="protein sequence ID" value="SMUV_0001016101-mRNA-1"/>
    <property type="gene ID" value="SMUV_0001016101"/>
</dbReference>
<evidence type="ECO:0000256" key="2">
    <source>
        <dbReference type="ARBA" id="ARBA00004673"/>
    </source>
</evidence>
<dbReference type="STRING" id="451379.A0A0N5AYV9"/>
<evidence type="ECO:0000313" key="13">
    <source>
        <dbReference type="WBParaSite" id="SMUV_0001016101-mRNA-1"/>
    </source>
</evidence>
<dbReference type="GO" id="GO:0020037">
    <property type="term" value="F:heme binding"/>
    <property type="evidence" value="ECO:0007669"/>
    <property type="project" value="InterPro"/>
</dbReference>
<comment type="pathway">
    <text evidence="2">Energy metabolism; oxidative phosphorylation.</text>
</comment>
<evidence type="ECO:0000256" key="7">
    <source>
        <dbReference type="ARBA" id="ARBA00022982"/>
    </source>
</evidence>
<dbReference type="GO" id="GO:0006119">
    <property type="term" value="P:oxidative phosphorylation"/>
    <property type="evidence" value="ECO:0007669"/>
    <property type="project" value="UniProtKB-UniPathway"/>
</dbReference>
<dbReference type="Proteomes" id="UP000046393">
    <property type="component" value="Unplaced"/>
</dbReference>
<keyword evidence="10" id="KW-1133">Transmembrane helix</keyword>
<dbReference type="UniPathway" id="UPA00705"/>
<feature type="transmembrane region" description="Helical" evidence="10">
    <location>
        <begin position="40"/>
        <end position="58"/>
    </location>
</feature>
<dbReference type="PROSITE" id="PS50855">
    <property type="entry name" value="COX1"/>
    <property type="match status" value="1"/>
</dbReference>
<comment type="catalytic activity">
    <reaction evidence="9">
        <text>4 Fe(II)-[cytochrome c] + O2 + 8 H(+)(in) = 4 Fe(III)-[cytochrome c] + 2 H2O + 4 H(+)(out)</text>
        <dbReference type="Rhea" id="RHEA:11436"/>
        <dbReference type="Rhea" id="RHEA-COMP:10350"/>
        <dbReference type="Rhea" id="RHEA-COMP:14399"/>
        <dbReference type="ChEBI" id="CHEBI:15377"/>
        <dbReference type="ChEBI" id="CHEBI:15378"/>
        <dbReference type="ChEBI" id="CHEBI:15379"/>
        <dbReference type="ChEBI" id="CHEBI:29033"/>
        <dbReference type="ChEBI" id="CHEBI:29034"/>
        <dbReference type="EC" id="7.1.1.9"/>
    </reaction>
    <physiologicalReaction direction="left-to-right" evidence="9">
        <dbReference type="Rhea" id="RHEA:11437"/>
    </physiologicalReaction>
</comment>
<comment type="cofactor">
    <cofactor evidence="1">
        <name>heme</name>
        <dbReference type="ChEBI" id="CHEBI:30413"/>
    </cofactor>
</comment>
<dbReference type="GO" id="GO:0016020">
    <property type="term" value="C:membrane"/>
    <property type="evidence" value="ECO:0007669"/>
    <property type="project" value="InterPro"/>
</dbReference>
<reference evidence="13" key="1">
    <citation type="submission" date="2017-02" db="UniProtKB">
        <authorList>
            <consortium name="WormBaseParasite"/>
        </authorList>
    </citation>
    <scope>IDENTIFICATION</scope>
</reference>
<evidence type="ECO:0000256" key="6">
    <source>
        <dbReference type="ARBA" id="ARBA00022967"/>
    </source>
</evidence>
<evidence type="ECO:0000256" key="8">
    <source>
        <dbReference type="ARBA" id="ARBA00032715"/>
    </source>
</evidence>
<evidence type="ECO:0000256" key="4">
    <source>
        <dbReference type="ARBA" id="ARBA00015947"/>
    </source>
</evidence>
<dbReference type="GO" id="GO:0004129">
    <property type="term" value="F:cytochrome-c oxidase activity"/>
    <property type="evidence" value="ECO:0007669"/>
    <property type="project" value="UniProtKB-EC"/>
</dbReference>
<dbReference type="Gene3D" id="1.20.210.10">
    <property type="entry name" value="Cytochrome c oxidase-like, subunit I domain"/>
    <property type="match status" value="1"/>
</dbReference>
<sequence length="111" mass="12699">MVLTIHGLIMIFYMVMPIMVGGFGNYMIPLMIKVCDMRFPRLNGLSLSLGLVVASMFVDRGGGLYFITISYNKVFGEHIVFRSNRGHPNVFMMMYCNIQRNPSQQLSFKAY</sequence>
<protein>
    <recommendedName>
        <fullName evidence="4">Cytochrome c oxidase subunit 1</fullName>
    </recommendedName>
    <alternativeName>
        <fullName evidence="8">Cytochrome c oxidase polypeptide I</fullName>
    </alternativeName>
</protein>
<dbReference type="InterPro" id="IPR000883">
    <property type="entry name" value="Cyt_C_Oxase_1"/>
</dbReference>
<evidence type="ECO:0000313" key="12">
    <source>
        <dbReference type="Proteomes" id="UP000046393"/>
    </source>
</evidence>
<keyword evidence="5" id="KW-0813">Transport</keyword>
<dbReference type="Pfam" id="PF00115">
    <property type="entry name" value="COX1"/>
    <property type="match status" value="1"/>
</dbReference>
<evidence type="ECO:0000256" key="5">
    <source>
        <dbReference type="ARBA" id="ARBA00022660"/>
    </source>
</evidence>
<dbReference type="GO" id="GO:0015990">
    <property type="term" value="P:electron transport coupled proton transport"/>
    <property type="evidence" value="ECO:0007669"/>
    <property type="project" value="TreeGrafter"/>
</dbReference>